<evidence type="ECO:0000256" key="4">
    <source>
        <dbReference type="ARBA" id="ARBA00022833"/>
    </source>
</evidence>
<evidence type="ECO:0000256" key="1">
    <source>
        <dbReference type="ARBA" id="ARBA00005993"/>
    </source>
</evidence>
<evidence type="ECO:0000259" key="10">
    <source>
        <dbReference type="PROSITE" id="PS51030"/>
    </source>
</evidence>
<protein>
    <recommendedName>
        <fullName evidence="10">Nuclear receptor domain-containing protein</fullName>
    </recommendedName>
</protein>
<dbReference type="Pfam" id="PF00104">
    <property type="entry name" value="Hormone_recep"/>
    <property type="match status" value="1"/>
</dbReference>
<dbReference type="PANTHER" id="PTHR46397">
    <property type="entry name" value="NUCLEAR HORMONE RECEPTOR FAMILY-RELATED"/>
    <property type="match status" value="1"/>
</dbReference>
<proteinExistence type="inferred from homology"/>
<keyword evidence="9" id="KW-0539">Nucleus</keyword>
<evidence type="ECO:0000313" key="12">
    <source>
        <dbReference type="Proteomes" id="UP000746747"/>
    </source>
</evidence>
<keyword evidence="6" id="KW-0238">DNA-binding</keyword>
<organism evidence="11 12">
    <name type="scientific">Cercopithifilaria johnstoni</name>
    <dbReference type="NCBI Taxonomy" id="2874296"/>
    <lineage>
        <taxon>Eukaryota</taxon>
        <taxon>Metazoa</taxon>
        <taxon>Ecdysozoa</taxon>
        <taxon>Nematoda</taxon>
        <taxon>Chromadorea</taxon>
        <taxon>Rhabditida</taxon>
        <taxon>Spirurina</taxon>
        <taxon>Spiruromorpha</taxon>
        <taxon>Filarioidea</taxon>
        <taxon>Onchocercidae</taxon>
        <taxon>Cercopithifilaria</taxon>
    </lineage>
</organism>
<keyword evidence="3" id="KW-0863">Zinc-finger</keyword>
<dbReference type="GO" id="GO:0003700">
    <property type="term" value="F:DNA-binding transcription factor activity"/>
    <property type="evidence" value="ECO:0007669"/>
    <property type="project" value="InterPro"/>
</dbReference>
<evidence type="ECO:0000256" key="5">
    <source>
        <dbReference type="ARBA" id="ARBA00023015"/>
    </source>
</evidence>
<reference evidence="11" key="1">
    <citation type="submission" date="2021-09" db="EMBL/GenBank/DDBJ databases">
        <authorList>
            <consortium name="Pathogen Informatics"/>
        </authorList>
    </citation>
    <scope>NUCLEOTIDE SEQUENCE</scope>
</reference>
<dbReference type="Proteomes" id="UP000746747">
    <property type="component" value="Unassembled WGS sequence"/>
</dbReference>
<dbReference type="InterPro" id="IPR001628">
    <property type="entry name" value="Znf_hrmn_rcpt"/>
</dbReference>
<dbReference type="GO" id="GO:0008270">
    <property type="term" value="F:zinc ion binding"/>
    <property type="evidence" value="ECO:0007669"/>
    <property type="project" value="UniProtKB-KW"/>
</dbReference>
<dbReference type="GO" id="GO:0043565">
    <property type="term" value="F:sequence-specific DNA binding"/>
    <property type="evidence" value="ECO:0007669"/>
    <property type="project" value="InterPro"/>
</dbReference>
<dbReference type="InterPro" id="IPR035500">
    <property type="entry name" value="NHR-like_dom_sf"/>
</dbReference>
<dbReference type="Gene3D" id="3.30.50.10">
    <property type="entry name" value="Erythroid Transcription Factor GATA-1, subunit A"/>
    <property type="match status" value="1"/>
</dbReference>
<dbReference type="SMART" id="SM00399">
    <property type="entry name" value="ZnF_C4"/>
    <property type="match status" value="1"/>
</dbReference>
<evidence type="ECO:0000256" key="6">
    <source>
        <dbReference type="ARBA" id="ARBA00023125"/>
    </source>
</evidence>
<keyword evidence="12" id="KW-1185">Reference proteome</keyword>
<name>A0A8J2Q6R2_9BILA</name>
<evidence type="ECO:0000256" key="2">
    <source>
        <dbReference type="ARBA" id="ARBA00022723"/>
    </source>
</evidence>
<dbReference type="InterPro" id="IPR000536">
    <property type="entry name" value="Nucl_hrmn_rcpt_lig-bd"/>
</dbReference>
<keyword evidence="7" id="KW-0804">Transcription</keyword>
<dbReference type="PROSITE" id="PS51030">
    <property type="entry name" value="NUCLEAR_REC_DBD_2"/>
    <property type="match status" value="1"/>
</dbReference>
<feature type="domain" description="Nuclear receptor" evidence="10">
    <location>
        <begin position="18"/>
        <end position="94"/>
    </location>
</feature>
<dbReference type="OrthoDB" id="5799427at2759"/>
<dbReference type="Gene3D" id="1.10.565.10">
    <property type="entry name" value="Retinoid X Receptor"/>
    <property type="match status" value="1"/>
</dbReference>
<keyword evidence="4" id="KW-0862">Zinc</keyword>
<evidence type="ECO:0000256" key="9">
    <source>
        <dbReference type="ARBA" id="ARBA00023242"/>
    </source>
</evidence>
<dbReference type="PRINTS" id="PR00047">
    <property type="entry name" value="STROIDFINGER"/>
</dbReference>
<dbReference type="EMBL" id="CAKAEH010001282">
    <property type="protein sequence ID" value="CAG9534025.1"/>
    <property type="molecule type" value="Genomic_DNA"/>
</dbReference>
<evidence type="ECO:0000256" key="3">
    <source>
        <dbReference type="ARBA" id="ARBA00022771"/>
    </source>
</evidence>
<comment type="caution">
    <text evidence="11">The sequence shown here is derived from an EMBL/GenBank/DDBJ whole genome shotgun (WGS) entry which is preliminary data.</text>
</comment>
<comment type="similarity">
    <text evidence="1">Belongs to the nuclear hormone receptor family.</text>
</comment>
<keyword evidence="8" id="KW-0675">Receptor</keyword>
<keyword evidence="2" id="KW-0479">Metal-binding</keyword>
<evidence type="ECO:0000256" key="7">
    <source>
        <dbReference type="ARBA" id="ARBA00023163"/>
    </source>
</evidence>
<dbReference type="Pfam" id="PF00105">
    <property type="entry name" value="zf-C4"/>
    <property type="match status" value="1"/>
</dbReference>
<keyword evidence="5" id="KW-0805">Transcription regulation</keyword>
<accession>A0A8J2Q6R2</accession>
<dbReference type="SUPFAM" id="SSF57716">
    <property type="entry name" value="Glucocorticoid receptor-like (DNA-binding domain)"/>
    <property type="match status" value="1"/>
</dbReference>
<dbReference type="PROSITE" id="PS00031">
    <property type="entry name" value="NUCLEAR_REC_DBD_1"/>
    <property type="match status" value="1"/>
</dbReference>
<dbReference type="InterPro" id="IPR013088">
    <property type="entry name" value="Znf_NHR/GATA"/>
</dbReference>
<evidence type="ECO:0000256" key="8">
    <source>
        <dbReference type="ARBA" id="ARBA00023170"/>
    </source>
</evidence>
<dbReference type="AlphaFoldDB" id="A0A8J2Q6R2"/>
<dbReference type="SUPFAM" id="SSF48508">
    <property type="entry name" value="Nuclear receptor ligand-binding domain"/>
    <property type="match status" value="1"/>
</dbReference>
<dbReference type="PANTHER" id="PTHR46397:SF5">
    <property type="entry name" value="NUCLEAR HORMONE RECEPTOR FAMILY MEMBER NHR-20"/>
    <property type="match status" value="1"/>
</dbReference>
<gene>
    <name evidence="11" type="ORF">CJOHNSTONI_LOCUS4202</name>
</gene>
<sequence>MNSTTQSTELSATNNASRYSCRICLARATGYHFEAQSCGACAAFFRRAIVHRKMFSCKTGLNKCTIHYSIRQLCQACRLRKCYFVGMKKNAVQPKKSQIEYCRSFATKSGLKRNKQFGGQMKQNTQTEITDSLHNDADSRNTSSINFLNFFVGNLCNGENDMLLMQRNGDVECNHTIGANQIFLHTSHDVLRRLVAEELKIGERRRILFCERPVGSILGRSQSCPYTTEEIFPLRFRKFRKSIRTHILLVYEWLRSWPAYDSFDKFDQITFLRKCVLYHTILDPSYITLQIGYPSRFVMQNGGFLAVDENCKEGWEDEKEISSATKQKYS</sequence>
<evidence type="ECO:0000313" key="11">
    <source>
        <dbReference type="EMBL" id="CAG9534025.1"/>
    </source>
</evidence>